<evidence type="ECO:0000313" key="6">
    <source>
        <dbReference type="EMBL" id="MBB4657791.1"/>
    </source>
</evidence>
<evidence type="ECO:0000313" key="7">
    <source>
        <dbReference type="Proteomes" id="UP000563524"/>
    </source>
</evidence>
<dbReference type="SUPFAM" id="SSF53187">
    <property type="entry name" value="Zn-dependent exopeptidases"/>
    <property type="match status" value="1"/>
</dbReference>
<keyword evidence="3" id="KW-0378">Hydrolase</keyword>
<evidence type="ECO:0000256" key="3">
    <source>
        <dbReference type="ARBA" id="ARBA00022801"/>
    </source>
</evidence>
<organism evidence="6 7">
    <name type="scientific">Parvularcula dongshanensis</name>
    <dbReference type="NCBI Taxonomy" id="1173995"/>
    <lineage>
        <taxon>Bacteria</taxon>
        <taxon>Pseudomonadati</taxon>
        <taxon>Pseudomonadota</taxon>
        <taxon>Alphaproteobacteria</taxon>
        <taxon>Parvularculales</taxon>
        <taxon>Parvularculaceae</taxon>
        <taxon>Parvularcula</taxon>
    </lineage>
</organism>
<evidence type="ECO:0000256" key="4">
    <source>
        <dbReference type="ARBA" id="ARBA00022833"/>
    </source>
</evidence>
<gene>
    <name evidence="6" type="ORF">GGQ59_000291</name>
</gene>
<keyword evidence="7" id="KW-1185">Reference proteome</keyword>
<dbReference type="GO" id="GO:0046872">
    <property type="term" value="F:metal ion binding"/>
    <property type="evidence" value="ECO:0007669"/>
    <property type="project" value="UniProtKB-KW"/>
</dbReference>
<dbReference type="Proteomes" id="UP000563524">
    <property type="component" value="Unassembled WGS sequence"/>
</dbReference>
<dbReference type="EMBL" id="JACHOB010000001">
    <property type="protein sequence ID" value="MBB4657791.1"/>
    <property type="molecule type" value="Genomic_DNA"/>
</dbReference>
<dbReference type="AlphaFoldDB" id="A0A840I0I0"/>
<evidence type="ECO:0000256" key="2">
    <source>
        <dbReference type="ARBA" id="ARBA00022723"/>
    </source>
</evidence>
<name>A0A840I0I0_9PROT</name>
<dbReference type="InterPro" id="IPR002933">
    <property type="entry name" value="Peptidase_M20"/>
</dbReference>
<dbReference type="GO" id="GO:0016787">
    <property type="term" value="F:hydrolase activity"/>
    <property type="evidence" value="ECO:0007669"/>
    <property type="project" value="UniProtKB-KW"/>
</dbReference>
<comment type="caution">
    <text evidence="6">The sequence shown here is derived from an EMBL/GenBank/DDBJ whole genome shotgun (WGS) entry which is preliminary data.</text>
</comment>
<dbReference type="SUPFAM" id="SSF55031">
    <property type="entry name" value="Bacterial exopeptidase dimerisation domain"/>
    <property type="match status" value="1"/>
</dbReference>
<dbReference type="InterPro" id="IPR011650">
    <property type="entry name" value="Peptidase_M20_dimer"/>
</dbReference>
<proteinExistence type="predicted"/>
<dbReference type="Pfam" id="PF01546">
    <property type="entry name" value="Peptidase_M20"/>
    <property type="match status" value="1"/>
</dbReference>
<reference evidence="6 7" key="1">
    <citation type="submission" date="2020-08" db="EMBL/GenBank/DDBJ databases">
        <title>Genomic Encyclopedia of Type Strains, Phase IV (KMG-IV): sequencing the most valuable type-strain genomes for metagenomic binning, comparative biology and taxonomic classification.</title>
        <authorList>
            <person name="Goeker M."/>
        </authorList>
    </citation>
    <scope>NUCLEOTIDE SEQUENCE [LARGE SCALE GENOMIC DNA]</scope>
    <source>
        <strain evidence="6 7">DSM 102850</strain>
    </source>
</reference>
<dbReference type="PANTHER" id="PTHR43808:SF17">
    <property type="entry name" value="PEPTIDASE M20"/>
    <property type="match status" value="1"/>
</dbReference>
<sequence length="420" mass="43743">MISLLAAAAFLFQPLAVERRYEAEAQDLAADPKVAAAMTALDGMGEASLEDLVAITETPAPPFGEGPRAKLVAGMLEETGFGTVTTDEAGNVVARRKGTGGGEPVAVLAHIDTVFPEGTDVTVKRDGDTYAAPGIGDNARGVVLLLELARAIEEAGIETQRDILLVGNVGEEGLGDLSGVRHLFREGAEPLGALIAIDGSEAQRIVTSAVGSNRYRVRIEGPGGHSWSDFGAPNPHIALARAIAAFDEAARPITARGPKSSYSVGRIGGGTSVNSIPFESVMEVDMRSGDPEKLAALDEAFQKAMRAGLEAENKVRRVGEPLTLAVEPIGKRPAGQGDLRSPLVQHAGAALRAFGLQPETAASSTDANVPLSLGVPAITLSRGGRSVRAHSLDERWTDEETQRATKIALLTLLAEAGYAP</sequence>
<dbReference type="Pfam" id="PF07687">
    <property type="entry name" value="M20_dimer"/>
    <property type="match status" value="1"/>
</dbReference>
<accession>A0A840I0I0</accession>
<evidence type="ECO:0000259" key="5">
    <source>
        <dbReference type="Pfam" id="PF07687"/>
    </source>
</evidence>
<dbReference type="PROSITE" id="PS00758">
    <property type="entry name" value="ARGE_DAPE_CPG2_1"/>
    <property type="match status" value="1"/>
</dbReference>
<dbReference type="PANTHER" id="PTHR43808">
    <property type="entry name" value="ACETYLORNITHINE DEACETYLASE"/>
    <property type="match status" value="1"/>
</dbReference>
<comment type="cofactor">
    <cofactor evidence="1">
        <name>Zn(2+)</name>
        <dbReference type="ChEBI" id="CHEBI:29105"/>
    </cofactor>
</comment>
<feature type="domain" description="Peptidase M20 dimerisation" evidence="5">
    <location>
        <begin position="210"/>
        <end position="309"/>
    </location>
</feature>
<dbReference type="RefSeq" id="WP_183815166.1">
    <property type="nucleotide sequence ID" value="NZ_JACHOB010000001.1"/>
</dbReference>
<keyword evidence="4" id="KW-0862">Zinc</keyword>
<protein>
    <submittedName>
        <fullName evidence="6">Acetylornithine deacetylase/succinyl-diaminopimelate desuccinylase-like protein</fullName>
    </submittedName>
</protein>
<dbReference type="InterPro" id="IPR036264">
    <property type="entry name" value="Bact_exopeptidase_dim_dom"/>
</dbReference>
<dbReference type="InterPro" id="IPR050072">
    <property type="entry name" value="Peptidase_M20A"/>
</dbReference>
<dbReference type="InterPro" id="IPR001261">
    <property type="entry name" value="ArgE/DapE_CS"/>
</dbReference>
<dbReference type="Gene3D" id="3.30.70.360">
    <property type="match status" value="1"/>
</dbReference>
<dbReference type="Gene3D" id="3.40.630.10">
    <property type="entry name" value="Zn peptidases"/>
    <property type="match status" value="1"/>
</dbReference>
<keyword evidence="2" id="KW-0479">Metal-binding</keyword>
<evidence type="ECO:0000256" key="1">
    <source>
        <dbReference type="ARBA" id="ARBA00001947"/>
    </source>
</evidence>